<organism evidence="1 2">
    <name type="scientific">Macrophomina phaseolina (strain MS6)</name>
    <name type="common">Charcoal rot fungus</name>
    <dbReference type="NCBI Taxonomy" id="1126212"/>
    <lineage>
        <taxon>Eukaryota</taxon>
        <taxon>Fungi</taxon>
        <taxon>Dikarya</taxon>
        <taxon>Ascomycota</taxon>
        <taxon>Pezizomycotina</taxon>
        <taxon>Dothideomycetes</taxon>
        <taxon>Dothideomycetes incertae sedis</taxon>
        <taxon>Botryosphaeriales</taxon>
        <taxon>Botryosphaeriaceae</taxon>
        <taxon>Macrophomina</taxon>
    </lineage>
</organism>
<comment type="caution">
    <text evidence="1">The sequence shown here is derived from an EMBL/GenBank/DDBJ whole genome shotgun (WGS) entry which is preliminary data.</text>
</comment>
<sequence>MTISHKNRHDPPIQITVNDGGEGMQRVYTSGEIVLKARVNLFRFSSVLYSGGDIESLSSADNPFVSFPFTFRFPHEVRLAANKRFEKSHAFEHQPGHPLPPSLRVDVSNTGGCPCTIQYSLEATMANSSSKRFSFHNQKQALRVLNFTPAYNNNNYYNNSTASATPDPHPASSTSRFTRHSHRLDPECSAAHHNGVRARLRDVFPSSKDPSATFAITTTAPTLVRAGARAGPSSFPITLTLAHRDRSPELQAAEPPPVFLRRFRAALEARTRIRVPYASLTGARDIEASQTNAYMFWVTRHRDKYQALPQRPAHGEPFNEERIRGKASEEEKPIIYVFRSTTLGKEFAQSRGPRYP</sequence>
<protein>
    <submittedName>
        <fullName evidence="1">Uncharacterized protein</fullName>
    </submittedName>
</protein>
<dbReference type="OrthoDB" id="3934839at2759"/>
<dbReference type="HOGENOM" id="CLU_778600_0_0_1"/>
<evidence type="ECO:0000313" key="2">
    <source>
        <dbReference type="Proteomes" id="UP000007129"/>
    </source>
</evidence>
<evidence type="ECO:0000313" key="1">
    <source>
        <dbReference type="EMBL" id="EKG19099.1"/>
    </source>
</evidence>
<proteinExistence type="predicted"/>
<gene>
    <name evidence="1" type="ORF">MPH_03620</name>
</gene>
<dbReference type="Proteomes" id="UP000007129">
    <property type="component" value="Unassembled WGS sequence"/>
</dbReference>
<dbReference type="VEuPathDB" id="FungiDB:MPH_03620"/>
<dbReference type="eggNOG" id="ENOG502SUDG">
    <property type="taxonomic scope" value="Eukaryota"/>
</dbReference>
<accession>K2S9J7</accession>
<dbReference type="EMBL" id="AHHD01000166">
    <property type="protein sequence ID" value="EKG19099.1"/>
    <property type="molecule type" value="Genomic_DNA"/>
</dbReference>
<dbReference type="InParanoid" id="K2S9J7"/>
<reference evidence="1 2" key="1">
    <citation type="journal article" date="2012" name="BMC Genomics">
        <title>Tools to kill: Genome of one of the most destructive plant pathogenic fungi Macrophomina phaseolina.</title>
        <authorList>
            <person name="Islam M.S."/>
            <person name="Haque M.S."/>
            <person name="Islam M.M."/>
            <person name="Emdad E.M."/>
            <person name="Halim A."/>
            <person name="Hossen Q.M.M."/>
            <person name="Hossain M.Z."/>
            <person name="Ahmed B."/>
            <person name="Rahim S."/>
            <person name="Rahman M.S."/>
            <person name="Alam M.M."/>
            <person name="Hou S."/>
            <person name="Wan X."/>
            <person name="Saito J.A."/>
            <person name="Alam M."/>
        </authorList>
    </citation>
    <scope>NUCLEOTIDE SEQUENCE [LARGE SCALE GENOMIC DNA]</scope>
    <source>
        <strain evidence="1 2">MS6</strain>
    </source>
</reference>
<name>K2S9J7_MACPH</name>
<dbReference type="AlphaFoldDB" id="K2S9J7"/>